<evidence type="ECO:0000256" key="1">
    <source>
        <dbReference type="SAM" id="MobiDB-lite"/>
    </source>
</evidence>
<feature type="region of interest" description="Disordered" evidence="1">
    <location>
        <begin position="242"/>
        <end position="268"/>
    </location>
</feature>
<feature type="transmembrane region" description="Helical" evidence="2">
    <location>
        <begin position="275"/>
        <end position="299"/>
    </location>
</feature>
<feature type="region of interest" description="Disordered" evidence="1">
    <location>
        <begin position="1"/>
        <end position="140"/>
    </location>
</feature>
<feature type="compositionally biased region" description="Polar residues" evidence="1">
    <location>
        <begin position="47"/>
        <end position="65"/>
    </location>
</feature>
<protein>
    <submittedName>
        <fullName evidence="3">Uncharacterized protein</fullName>
    </submittedName>
</protein>
<keyword evidence="2" id="KW-0812">Transmembrane</keyword>
<feature type="compositionally biased region" description="Polar residues" evidence="1">
    <location>
        <begin position="108"/>
        <end position="120"/>
    </location>
</feature>
<dbReference type="EMBL" id="BNCQ01000010">
    <property type="protein sequence ID" value="GIM01811.1"/>
    <property type="molecule type" value="Genomic_DNA"/>
</dbReference>
<feature type="compositionally biased region" description="Low complexity" evidence="1">
    <location>
        <begin position="121"/>
        <end position="135"/>
    </location>
</feature>
<gene>
    <name evidence="3" type="ORF">Vretimale_6588</name>
</gene>
<feature type="compositionally biased region" description="Gly residues" evidence="1">
    <location>
        <begin position="242"/>
        <end position="255"/>
    </location>
</feature>
<comment type="caution">
    <text evidence="3">The sequence shown here is derived from an EMBL/GenBank/DDBJ whole genome shotgun (WGS) entry which is preliminary data.</text>
</comment>
<dbReference type="AlphaFoldDB" id="A0A8J4LL98"/>
<keyword evidence="2" id="KW-1133">Transmembrane helix</keyword>
<sequence>MRTSKTQIPRLQQQETAYKSPPGVVASATTPRCSGLSPQGHPINSIARPSSASGLSSVTRASPNTGLPKFTPIRKLAIPEARSPSPKVKLPKGDANDDVERRGPPSPDATTNSNSDMPNTGVSSEGSNGSSSSGSTPLPPAAATVMEAAVLPLPATPVASAPTSDAAAPAFNAAAPTFATGQTAFHSCMHADTSTAQSRCTPAKTVTEEPDEELRSEIMGILRGPEGAKVLAAAIASIKGGGGGGAGGSGGGDSGGSTVTTGAARPPSHRARVPLLGVGMVVVLFMIFTLALCLALLVWELLTQRAIGHPRTWPSRSEL</sequence>
<evidence type="ECO:0000313" key="3">
    <source>
        <dbReference type="EMBL" id="GIM01811.1"/>
    </source>
</evidence>
<keyword evidence="2" id="KW-0472">Membrane</keyword>
<dbReference type="Proteomes" id="UP000722791">
    <property type="component" value="Unassembled WGS sequence"/>
</dbReference>
<accession>A0A8J4LL98</accession>
<feature type="compositionally biased region" description="Polar residues" evidence="1">
    <location>
        <begin position="1"/>
        <end position="17"/>
    </location>
</feature>
<feature type="compositionally biased region" description="Basic and acidic residues" evidence="1">
    <location>
        <begin position="91"/>
        <end position="103"/>
    </location>
</feature>
<evidence type="ECO:0000313" key="4">
    <source>
        <dbReference type="Proteomes" id="UP000722791"/>
    </source>
</evidence>
<organism evidence="3 4">
    <name type="scientific">Volvox reticuliferus</name>
    <dbReference type="NCBI Taxonomy" id="1737510"/>
    <lineage>
        <taxon>Eukaryota</taxon>
        <taxon>Viridiplantae</taxon>
        <taxon>Chlorophyta</taxon>
        <taxon>core chlorophytes</taxon>
        <taxon>Chlorophyceae</taxon>
        <taxon>CS clade</taxon>
        <taxon>Chlamydomonadales</taxon>
        <taxon>Volvocaceae</taxon>
        <taxon>Volvox</taxon>
    </lineage>
</organism>
<name>A0A8J4LL98_9CHLO</name>
<evidence type="ECO:0000256" key="2">
    <source>
        <dbReference type="SAM" id="Phobius"/>
    </source>
</evidence>
<proteinExistence type="predicted"/>
<reference evidence="3" key="1">
    <citation type="journal article" date="2021" name="Proc. Natl. Acad. Sci. U.S.A.">
        <title>Three genomes in the algal genus Volvox reveal the fate of a haploid sex-determining region after a transition to homothallism.</title>
        <authorList>
            <person name="Yamamoto K."/>
            <person name="Hamaji T."/>
            <person name="Kawai-Toyooka H."/>
            <person name="Matsuzaki R."/>
            <person name="Takahashi F."/>
            <person name="Nishimura Y."/>
            <person name="Kawachi M."/>
            <person name="Noguchi H."/>
            <person name="Minakuchi Y."/>
            <person name="Umen J.G."/>
            <person name="Toyoda A."/>
            <person name="Nozaki H."/>
        </authorList>
    </citation>
    <scope>NUCLEOTIDE SEQUENCE</scope>
    <source>
        <strain evidence="3">NIES-3785</strain>
    </source>
</reference>